<sequence>MANEGLGDEAPRILGDMTNIFGKRPLSLDLKISTNENKVERYKESPPKRQKGTGYETRCYRKNKCAIDDKENRRGSAKETCHSTASDYRDYLNKENTRTADHPFSLCSDNIDSDSNTCGNIEAKMPKHDCELLGSLSGRSSKARESQPEQEERREEGYETDGEETSRNAARNDGEFLNSFSEMEDKINVGNDEAKDPVGKSGSLELFDTSGSSGYRMNDTNEILNLHHAQNGEDAKGKGSVHLDKACMCSFCLKAAHMLADLHYQDASGRLSAVNRTRKQIRLLEGKNYGLAQTGKTPRDIPKQSVEMELELTQHWKSLFLHTDNVLEREMTQLHSTLLRLKELKENCKRDLEISTVSLDD</sequence>
<feature type="region of interest" description="Disordered" evidence="1">
    <location>
        <begin position="132"/>
        <end position="174"/>
    </location>
</feature>
<feature type="compositionally biased region" description="Basic and acidic residues" evidence="1">
    <location>
        <begin position="164"/>
        <end position="174"/>
    </location>
</feature>
<proteinExistence type="predicted"/>
<dbReference type="OrthoDB" id="1907176at2759"/>
<accession>A0A6P5EIE2</accession>
<feature type="compositionally biased region" description="Basic and acidic residues" evidence="1">
    <location>
        <begin position="142"/>
        <end position="157"/>
    </location>
</feature>
<evidence type="ECO:0000313" key="3">
    <source>
        <dbReference type="RefSeq" id="XP_020083162.1"/>
    </source>
</evidence>
<dbReference type="PANTHER" id="PTHR33924">
    <property type="entry name" value="CATION-TRANSPORTING ATPASE"/>
    <property type="match status" value="1"/>
</dbReference>
<dbReference type="GeneID" id="109706632"/>
<dbReference type="RefSeq" id="XP_020083162.1">
    <property type="nucleotide sequence ID" value="XM_020227573.1"/>
</dbReference>
<keyword evidence="2" id="KW-1185">Reference proteome</keyword>
<feature type="region of interest" description="Disordered" evidence="1">
    <location>
        <begin position="190"/>
        <end position="212"/>
    </location>
</feature>
<reference evidence="2" key="1">
    <citation type="journal article" date="2015" name="Nat. Genet.">
        <title>The pineapple genome and the evolution of CAM photosynthesis.</title>
        <authorList>
            <person name="Ming R."/>
            <person name="VanBuren R."/>
            <person name="Wai C.M."/>
            <person name="Tang H."/>
            <person name="Schatz M.C."/>
            <person name="Bowers J.E."/>
            <person name="Lyons E."/>
            <person name="Wang M.L."/>
            <person name="Chen J."/>
            <person name="Biggers E."/>
            <person name="Zhang J."/>
            <person name="Huang L."/>
            <person name="Zhang L."/>
            <person name="Miao W."/>
            <person name="Zhang J."/>
            <person name="Ye Z."/>
            <person name="Miao C."/>
            <person name="Lin Z."/>
            <person name="Wang H."/>
            <person name="Zhou H."/>
            <person name="Yim W.C."/>
            <person name="Priest H.D."/>
            <person name="Zheng C."/>
            <person name="Woodhouse M."/>
            <person name="Edger P.P."/>
            <person name="Guyot R."/>
            <person name="Guo H.B."/>
            <person name="Guo H."/>
            <person name="Zheng G."/>
            <person name="Singh R."/>
            <person name="Sharma A."/>
            <person name="Min X."/>
            <person name="Zheng Y."/>
            <person name="Lee H."/>
            <person name="Gurtowski J."/>
            <person name="Sedlazeck F.J."/>
            <person name="Harkess A."/>
            <person name="McKain M.R."/>
            <person name="Liao Z."/>
            <person name="Fang J."/>
            <person name="Liu J."/>
            <person name="Zhang X."/>
            <person name="Zhang Q."/>
            <person name="Hu W."/>
            <person name="Qin Y."/>
            <person name="Wang K."/>
            <person name="Chen L.Y."/>
            <person name="Shirley N."/>
            <person name="Lin Y.R."/>
            <person name="Liu L.Y."/>
            <person name="Hernandez A.G."/>
            <person name="Wright C.L."/>
            <person name="Bulone V."/>
            <person name="Tuskan G.A."/>
            <person name="Heath K."/>
            <person name="Zee F."/>
            <person name="Moore P.H."/>
            <person name="Sunkar R."/>
            <person name="Leebens-Mack J.H."/>
            <person name="Mockler T."/>
            <person name="Bennetzen J.L."/>
            <person name="Freeling M."/>
            <person name="Sankoff D."/>
            <person name="Paterson A.H."/>
            <person name="Zhu X."/>
            <person name="Yang X."/>
            <person name="Smith J.A."/>
            <person name="Cushman J.C."/>
            <person name="Paull R.E."/>
            <person name="Yu Q."/>
        </authorList>
    </citation>
    <scope>NUCLEOTIDE SEQUENCE [LARGE SCALE GENOMIC DNA]</scope>
    <source>
        <strain evidence="2">cv. F153</strain>
    </source>
</reference>
<gene>
    <name evidence="3" type="primary">LOC109706632</name>
</gene>
<dbReference type="PANTHER" id="PTHR33924:SF1">
    <property type="entry name" value="DNA-DIRECTED RNA POLYMERASE SUBUNIT BETA"/>
    <property type="match status" value="1"/>
</dbReference>
<dbReference type="AlphaFoldDB" id="A0A6P5EIE2"/>
<protein>
    <submittedName>
        <fullName evidence="3">Uncharacterized protein LOC109706632</fullName>
    </submittedName>
</protein>
<dbReference type="Proteomes" id="UP000515123">
    <property type="component" value="Linkage group 2"/>
</dbReference>
<name>A0A6P5EIE2_ANACO</name>
<organism evidence="2 3">
    <name type="scientific">Ananas comosus</name>
    <name type="common">Pineapple</name>
    <name type="synonym">Ananas ananas</name>
    <dbReference type="NCBI Taxonomy" id="4615"/>
    <lineage>
        <taxon>Eukaryota</taxon>
        <taxon>Viridiplantae</taxon>
        <taxon>Streptophyta</taxon>
        <taxon>Embryophyta</taxon>
        <taxon>Tracheophyta</taxon>
        <taxon>Spermatophyta</taxon>
        <taxon>Magnoliopsida</taxon>
        <taxon>Liliopsida</taxon>
        <taxon>Poales</taxon>
        <taxon>Bromeliaceae</taxon>
        <taxon>Bromelioideae</taxon>
        <taxon>Ananas</taxon>
    </lineage>
</organism>
<reference evidence="3" key="2">
    <citation type="submission" date="2025-08" db="UniProtKB">
        <authorList>
            <consortium name="RefSeq"/>
        </authorList>
    </citation>
    <scope>IDENTIFICATION</scope>
    <source>
        <tissue evidence="3">Leaf</tissue>
    </source>
</reference>
<evidence type="ECO:0000256" key="1">
    <source>
        <dbReference type="SAM" id="MobiDB-lite"/>
    </source>
</evidence>
<evidence type="ECO:0000313" key="2">
    <source>
        <dbReference type="Proteomes" id="UP000515123"/>
    </source>
</evidence>